<protein>
    <recommendedName>
        <fullName evidence="1">1-alkyl-2-acetylglycerophosphocholine esterase</fullName>
        <ecNumber evidence="1">3.1.1.47</ecNumber>
    </recommendedName>
</protein>
<dbReference type="EMBL" id="JAJVDC020000076">
    <property type="protein sequence ID" value="KAL1627125.1"/>
    <property type="molecule type" value="Genomic_DNA"/>
</dbReference>
<dbReference type="PANTHER" id="PTHR10272:SF14">
    <property type="entry name" value="PAF ACETYLHYDROLASE FAMILY PROTEIN"/>
    <property type="match status" value="1"/>
</dbReference>
<evidence type="ECO:0000256" key="2">
    <source>
        <dbReference type="ARBA" id="ARBA00022801"/>
    </source>
</evidence>
<evidence type="ECO:0000256" key="1">
    <source>
        <dbReference type="ARBA" id="ARBA00013201"/>
    </source>
</evidence>
<dbReference type="Pfam" id="PF07859">
    <property type="entry name" value="Abhydrolase_3"/>
    <property type="match status" value="1"/>
</dbReference>
<dbReference type="Proteomes" id="UP001521116">
    <property type="component" value="Unassembled WGS sequence"/>
</dbReference>
<dbReference type="EC" id="3.1.1.47" evidence="1"/>
<dbReference type="SUPFAM" id="SSF53474">
    <property type="entry name" value="alpha/beta-Hydrolases"/>
    <property type="match status" value="2"/>
</dbReference>
<evidence type="ECO:0000313" key="8">
    <source>
        <dbReference type="Proteomes" id="UP001521116"/>
    </source>
</evidence>
<keyword evidence="4" id="KW-0443">Lipid metabolism</keyword>
<keyword evidence="8" id="KW-1185">Reference proteome</keyword>
<dbReference type="Gene3D" id="3.40.50.1820">
    <property type="entry name" value="alpha/beta hydrolase"/>
    <property type="match status" value="2"/>
</dbReference>
<evidence type="ECO:0000256" key="4">
    <source>
        <dbReference type="ARBA" id="ARBA00023098"/>
    </source>
</evidence>
<sequence>MDGIYEGFETLTAIYKTVDNTSINVDVLIPKNLNAGYHPTIFRFHGGGFVCGHDPGKHRRFVNLMYQVSGSSLHPAFFPLWILELSMIMGAIIIVPNYRLLPESNVLDILEDMDDFWNWTHCGLDPLIASSLVPGRQADVTRILTVGESAGGYLSVQFAMDHVQDGVRACIAECPSLDLEAQAALGDPQNTSAAKSSGVPSQHEPPVVSDPTLSRFGIIDKLMQDGTFLNYFPDNGRVYPFRRLQNGAQMPPTFLIHGINDTTVPADQSIRFAKMLKQDPNAKVHLEIQPGEHLMDIALKLGHSWLMNGSSPSWPDLWSGSHCAHKMKLFNDVVLSLLSIASAAHCDEILLHKTTGPYYVTQTQHIFNHTTPDDFTAPNGTGIGTMMLVSIFAPTESAPNQTVPYLDDTNAEIWGSFLGFPQSALSSLVTELQWQAPVLSGPGFSNGTSPYPSILFMPGAGLPCFMYTAYLSELASWGYSVFAIDHPGESPYLELPYFQGGVKGFPPLSVNNWTFEQLQRIYGFRITDAAALLSPSFLPALVSSFGAPFNISAFGAFGHSIGGAASAGIMAADPSLPLDAGINLDGWYFFDIWDLFGNGTSDAPYPDLAPLPFLELAREDELDATWTNFSAAQSAWFRDIGIRGSNHLDFSDLPLWVDLLGGRNGTPATFVGDIEGQRITKIVSKFLKEFAGYIGGKGLEAVDELVKEIPETYVRESQDSAEVYDRGL</sequence>
<keyword evidence="3" id="KW-0442">Lipid degradation</keyword>
<proteinExistence type="predicted"/>
<comment type="caution">
    <text evidence="7">The sequence shown here is derived from an EMBL/GenBank/DDBJ whole genome shotgun (WGS) entry which is preliminary data.</text>
</comment>
<feature type="compositionally biased region" description="Polar residues" evidence="5">
    <location>
        <begin position="188"/>
        <end position="200"/>
    </location>
</feature>
<feature type="region of interest" description="Disordered" evidence="5">
    <location>
        <begin position="187"/>
        <end position="207"/>
    </location>
</feature>
<evidence type="ECO:0000259" key="6">
    <source>
        <dbReference type="Pfam" id="PF07859"/>
    </source>
</evidence>
<accession>A0ABR3SQC3</accession>
<gene>
    <name evidence="7" type="ORF">SLS56_006548</name>
</gene>
<dbReference type="InterPro" id="IPR029058">
    <property type="entry name" value="AB_hydrolase_fold"/>
</dbReference>
<reference evidence="7 8" key="1">
    <citation type="submission" date="2024-02" db="EMBL/GenBank/DDBJ databases">
        <title>De novo assembly and annotation of 12 fungi associated with fruit tree decline syndrome in Ontario, Canada.</title>
        <authorList>
            <person name="Sulman M."/>
            <person name="Ellouze W."/>
            <person name="Ilyukhin E."/>
        </authorList>
    </citation>
    <scope>NUCLEOTIDE SEQUENCE [LARGE SCALE GENOMIC DNA]</scope>
    <source>
        <strain evidence="7 8">M1-105</strain>
    </source>
</reference>
<name>A0ABR3SQC3_9PEZI</name>
<evidence type="ECO:0000256" key="5">
    <source>
        <dbReference type="SAM" id="MobiDB-lite"/>
    </source>
</evidence>
<dbReference type="InterPro" id="IPR013094">
    <property type="entry name" value="AB_hydrolase_3"/>
</dbReference>
<organism evidence="7 8">
    <name type="scientific">Neofusicoccum ribis</name>
    <dbReference type="NCBI Taxonomy" id="45134"/>
    <lineage>
        <taxon>Eukaryota</taxon>
        <taxon>Fungi</taxon>
        <taxon>Dikarya</taxon>
        <taxon>Ascomycota</taxon>
        <taxon>Pezizomycotina</taxon>
        <taxon>Dothideomycetes</taxon>
        <taxon>Dothideomycetes incertae sedis</taxon>
        <taxon>Botryosphaeriales</taxon>
        <taxon>Botryosphaeriaceae</taxon>
        <taxon>Neofusicoccum</taxon>
    </lineage>
</organism>
<keyword evidence="2" id="KW-0378">Hydrolase</keyword>
<evidence type="ECO:0000313" key="7">
    <source>
        <dbReference type="EMBL" id="KAL1627125.1"/>
    </source>
</evidence>
<dbReference type="PANTHER" id="PTHR10272">
    <property type="entry name" value="PLATELET-ACTIVATING FACTOR ACETYLHYDROLASE"/>
    <property type="match status" value="1"/>
</dbReference>
<feature type="domain" description="Alpha/beta hydrolase fold-3" evidence="6">
    <location>
        <begin position="84"/>
        <end position="284"/>
    </location>
</feature>
<evidence type="ECO:0000256" key="3">
    <source>
        <dbReference type="ARBA" id="ARBA00022963"/>
    </source>
</evidence>